<evidence type="ECO:0000313" key="2">
    <source>
        <dbReference type="Proteomes" id="UP001305652"/>
    </source>
</evidence>
<evidence type="ECO:0000313" key="1">
    <source>
        <dbReference type="EMBL" id="WOX56842.1"/>
    </source>
</evidence>
<accession>A0AAX4FSE1</accession>
<dbReference type="EMBL" id="CP137642">
    <property type="protein sequence ID" value="WOX56842.1"/>
    <property type="molecule type" value="Genomic_DNA"/>
</dbReference>
<organism evidence="1 2">
    <name type="scientific">Methanoculleus receptaculi</name>
    <dbReference type="NCBI Taxonomy" id="394967"/>
    <lineage>
        <taxon>Archaea</taxon>
        <taxon>Methanobacteriati</taxon>
        <taxon>Methanobacteriota</taxon>
        <taxon>Stenosarchaea group</taxon>
        <taxon>Methanomicrobia</taxon>
        <taxon>Methanomicrobiales</taxon>
        <taxon>Methanomicrobiaceae</taxon>
        <taxon>Methanoculleus</taxon>
    </lineage>
</organism>
<gene>
    <name evidence="1" type="ORF">R6Y96_05835</name>
</gene>
<protein>
    <submittedName>
        <fullName evidence="1">Uncharacterized protein</fullName>
    </submittedName>
</protein>
<reference evidence="1 2" key="1">
    <citation type="submission" date="2023-10" db="EMBL/GenBank/DDBJ databases">
        <title>The complete genome sequence of Methanoculleus receptaculi DSM 18860.</title>
        <authorList>
            <person name="Lai S.-J."/>
            <person name="You Y.-T."/>
            <person name="Chen S.-C."/>
        </authorList>
    </citation>
    <scope>NUCLEOTIDE SEQUENCE [LARGE SCALE GENOMIC DNA]</scope>
    <source>
        <strain evidence="1 2">DSM 18860</strain>
    </source>
</reference>
<dbReference type="AlphaFoldDB" id="A0AAX4FSE1"/>
<keyword evidence="2" id="KW-1185">Reference proteome</keyword>
<dbReference type="GeneID" id="85732658"/>
<name>A0AAX4FSE1_9EURY</name>
<dbReference type="KEGG" id="mrc:R6Y96_05835"/>
<dbReference type="Proteomes" id="UP001305652">
    <property type="component" value="Chromosome"/>
</dbReference>
<sequence>MGGTKNSTYLDVKKALSRRFSPQDGWQYVWKPLYGNVQPDCLLSRRVAGRTERVVASVDMAPKVGADTVKKLQEICRGLAAANITIDRAVLVVPAGAAVPEVPAGIEVLEMDAWRVVSGRIIWSKNLERNAVLQQELAKRGMA</sequence>
<proteinExistence type="predicted"/>
<dbReference type="RefSeq" id="WP_318620276.1">
    <property type="nucleotide sequence ID" value="NZ_CP137642.1"/>
</dbReference>